<evidence type="ECO:0000313" key="7">
    <source>
        <dbReference type="Proteomes" id="UP000295678"/>
    </source>
</evidence>
<reference evidence="6 7" key="1">
    <citation type="submission" date="2019-03" db="EMBL/GenBank/DDBJ databases">
        <title>Genomic Encyclopedia of Type Strains, Phase IV (KMG-IV): sequencing the most valuable type-strain genomes for metagenomic binning, comparative biology and taxonomic classification.</title>
        <authorList>
            <person name="Goeker M."/>
        </authorList>
    </citation>
    <scope>NUCLEOTIDE SEQUENCE [LARGE SCALE GENOMIC DNA]</scope>
    <source>
        <strain evidence="6 7">DSM 19345</strain>
    </source>
</reference>
<dbReference type="EMBL" id="SMAK01000005">
    <property type="protein sequence ID" value="TCT10735.1"/>
    <property type="molecule type" value="Genomic_DNA"/>
</dbReference>
<evidence type="ECO:0000256" key="5">
    <source>
        <dbReference type="SAM" id="Phobius"/>
    </source>
</evidence>
<organism evidence="6 7">
    <name type="scientific">Tepidamorphus gemmatus</name>
    <dbReference type="NCBI Taxonomy" id="747076"/>
    <lineage>
        <taxon>Bacteria</taxon>
        <taxon>Pseudomonadati</taxon>
        <taxon>Pseudomonadota</taxon>
        <taxon>Alphaproteobacteria</taxon>
        <taxon>Hyphomicrobiales</taxon>
        <taxon>Tepidamorphaceae</taxon>
        <taxon>Tepidamorphus</taxon>
    </lineage>
</organism>
<feature type="transmembrane region" description="Helical" evidence="5">
    <location>
        <begin position="93"/>
        <end position="113"/>
    </location>
</feature>
<name>A0A4R3MGG7_9HYPH</name>
<keyword evidence="3 5" id="KW-1133">Transmembrane helix</keyword>
<sequence>MLRLGPESVGDPAAMRAPAVSIPKSDPVRVAAILVVLVGTATIAGAWIFELMGYAPCPLCLDQRLPYYAGIPLAAVVLVTTRRAEGRRLPRALIGLVGLLFLYGASLAAYHAGVEWKLWAGPSDCAVGTGGPSATGGLLDSLNEAVLIRCDEPALLVFGLSLAAWNAVISLALSAVSLRAALLR</sequence>
<feature type="transmembrane region" description="Helical" evidence="5">
    <location>
        <begin position="162"/>
        <end position="182"/>
    </location>
</feature>
<dbReference type="GO" id="GO:0006457">
    <property type="term" value="P:protein folding"/>
    <property type="evidence" value="ECO:0007669"/>
    <property type="project" value="InterPro"/>
</dbReference>
<dbReference type="PIRSF" id="PIRSF033913">
    <property type="entry name" value="S-S_format_DsbB"/>
    <property type="match status" value="1"/>
</dbReference>
<feature type="transmembrane region" description="Helical" evidence="5">
    <location>
        <begin position="30"/>
        <end position="49"/>
    </location>
</feature>
<dbReference type="Pfam" id="PF02600">
    <property type="entry name" value="DsbB"/>
    <property type="match status" value="1"/>
</dbReference>
<keyword evidence="7" id="KW-1185">Reference proteome</keyword>
<dbReference type="AlphaFoldDB" id="A0A4R3MGG7"/>
<proteinExistence type="predicted"/>
<dbReference type="InterPro" id="IPR024199">
    <property type="entry name" value="Uncharacterised_DsbB"/>
</dbReference>
<dbReference type="Proteomes" id="UP000295678">
    <property type="component" value="Unassembled WGS sequence"/>
</dbReference>
<evidence type="ECO:0000313" key="6">
    <source>
        <dbReference type="EMBL" id="TCT10735.1"/>
    </source>
</evidence>
<dbReference type="InterPro" id="IPR023380">
    <property type="entry name" value="DsbB-like_sf"/>
</dbReference>
<evidence type="ECO:0000256" key="3">
    <source>
        <dbReference type="ARBA" id="ARBA00022989"/>
    </source>
</evidence>
<dbReference type="InterPro" id="IPR003752">
    <property type="entry name" value="DiS_bond_form_DsbB/BdbC"/>
</dbReference>
<comment type="caution">
    <text evidence="6">The sequence shown here is derived from an EMBL/GenBank/DDBJ whole genome shotgun (WGS) entry which is preliminary data.</text>
</comment>
<protein>
    <submittedName>
        <fullName evidence="6">Disulfide bond formation protein DsbB</fullName>
    </submittedName>
</protein>
<dbReference type="GO" id="GO:0015035">
    <property type="term" value="F:protein-disulfide reductase activity"/>
    <property type="evidence" value="ECO:0007669"/>
    <property type="project" value="InterPro"/>
</dbReference>
<gene>
    <name evidence="6" type="ORF">EDC22_105236</name>
</gene>
<evidence type="ECO:0000256" key="1">
    <source>
        <dbReference type="ARBA" id="ARBA00004141"/>
    </source>
</evidence>
<comment type="subcellular location">
    <subcellularLocation>
        <location evidence="1">Membrane</location>
        <topology evidence="1">Multi-pass membrane protein</topology>
    </subcellularLocation>
</comment>
<evidence type="ECO:0000256" key="4">
    <source>
        <dbReference type="ARBA" id="ARBA00023136"/>
    </source>
</evidence>
<dbReference type="SUPFAM" id="SSF158442">
    <property type="entry name" value="DsbB-like"/>
    <property type="match status" value="1"/>
</dbReference>
<keyword evidence="4 5" id="KW-0472">Membrane</keyword>
<evidence type="ECO:0000256" key="2">
    <source>
        <dbReference type="ARBA" id="ARBA00022692"/>
    </source>
</evidence>
<accession>A0A4R3MGG7</accession>
<dbReference type="GO" id="GO:0016020">
    <property type="term" value="C:membrane"/>
    <property type="evidence" value="ECO:0007669"/>
    <property type="project" value="UniProtKB-SubCell"/>
</dbReference>
<dbReference type="Gene3D" id="1.20.1550.10">
    <property type="entry name" value="DsbB-like"/>
    <property type="match status" value="1"/>
</dbReference>
<feature type="transmembrane region" description="Helical" evidence="5">
    <location>
        <begin position="65"/>
        <end position="81"/>
    </location>
</feature>
<keyword evidence="2 5" id="KW-0812">Transmembrane</keyword>